<evidence type="ECO:0000256" key="7">
    <source>
        <dbReference type="ARBA" id="ARBA00031484"/>
    </source>
</evidence>
<accession>A0A4R2PW90</accession>
<comment type="catalytic activity">
    <reaction evidence="1">
        <text>[protein]-peptidylproline (omega=180) = [protein]-peptidylproline (omega=0)</text>
        <dbReference type="Rhea" id="RHEA:16237"/>
        <dbReference type="Rhea" id="RHEA-COMP:10747"/>
        <dbReference type="Rhea" id="RHEA-COMP:10748"/>
        <dbReference type="ChEBI" id="CHEBI:83833"/>
        <dbReference type="ChEBI" id="CHEBI:83834"/>
        <dbReference type="EC" id="5.2.1.8"/>
    </reaction>
</comment>
<dbReference type="InterPro" id="IPR050245">
    <property type="entry name" value="PrsA_foldase"/>
</dbReference>
<dbReference type="SUPFAM" id="SSF54534">
    <property type="entry name" value="FKBP-like"/>
    <property type="match status" value="1"/>
</dbReference>
<dbReference type="EC" id="5.2.1.8" evidence="3"/>
<comment type="caution">
    <text evidence="11">The sequence shown here is derived from an EMBL/GenBank/DDBJ whole genome shotgun (WGS) entry which is preliminary data.</text>
</comment>
<evidence type="ECO:0000256" key="2">
    <source>
        <dbReference type="ARBA" id="ARBA00007656"/>
    </source>
</evidence>
<dbReference type="Gene3D" id="3.10.50.40">
    <property type="match status" value="1"/>
</dbReference>
<dbReference type="PROSITE" id="PS01096">
    <property type="entry name" value="PPIC_PPIASE_1"/>
    <property type="match status" value="1"/>
</dbReference>
<evidence type="ECO:0000259" key="10">
    <source>
        <dbReference type="PROSITE" id="PS50198"/>
    </source>
</evidence>
<evidence type="ECO:0000256" key="4">
    <source>
        <dbReference type="ARBA" id="ARBA00018370"/>
    </source>
</evidence>
<keyword evidence="12" id="KW-1185">Reference proteome</keyword>
<keyword evidence="5 8" id="KW-0697">Rotamase</keyword>
<dbReference type="PANTHER" id="PTHR47245">
    <property type="entry name" value="PEPTIDYLPROLYL ISOMERASE"/>
    <property type="match status" value="1"/>
</dbReference>
<dbReference type="InterPro" id="IPR000297">
    <property type="entry name" value="PPIase_PpiC"/>
</dbReference>
<gene>
    <name evidence="11" type="ORF">EV662_108114</name>
</gene>
<keyword evidence="9" id="KW-0732">Signal</keyword>
<feature type="chain" id="PRO_5020410666" description="Parvulin-like PPIase" evidence="9">
    <location>
        <begin position="25"/>
        <end position="282"/>
    </location>
</feature>
<reference evidence="11 12" key="1">
    <citation type="submission" date="2019-03" db="EMBL/GenBank/DDBJ databases">
        <title>Genomic Encyclopedia of Type Strains, Phase IV (KMG-IV): sequencing the most valuable type-strain genomes for metagenomic binning, comparative biology and taxonomic classification.</title>
        <authorList>
            <person name="Goeker M."/>
        </authorList>
    </citation>
    <scope>NUCLEOTIDE SEQUENCE [LARGE SCALE GENOMIC DNA]</scope>
    <source>
        <strain evidence="11 12">DSM 18063</strain>
    </source>
</reference>
<evidence type="ECO:0000256" key="9">
    <source>
        <dbReference type="SAM" id="SignalP"/>
    </source>
</evidence>
<dbReference type="InterPro" id="IPR023058">
    <property type="entry name" value="PPIase_PpiC_CS"/>
</dbReference>
<evidence type="ECO:0000313" key="12">
    <source>
        <dbReference type="Proteomes" id="UP000294835"/>
    </source>
</evidence>
<dbReference type="AlphaFoldDB" id="A0A4R2PW90"/>
<dbReference type="SUPFAM" id="SSF109998">
    <property type="entry name" value="Triger factor/SurA peptide-binding domain-like"/>
    <property type="match status" value="1"/>
</dbReference>
<evidence type="ECO:0000256" key="1">
    <source>
        <dbReference type="ARBA" id="ARBA00000971"/>
    </source>
</evidence>
<evidence type="ECO:0000256" key="8">
    <source>
        <dbReference type="PROSITE-ProRule" id="PRU00278"/>
    </source>
</evidence>
<dbReference type="InterPro" id="IPR046357">
    <property type="entry name" value="PPIase_dom_sf"/>
</dbReference>
<dbReference type="Proteomes" id="UP000294835">
    <property type="component" value="Unassembled WGS sequence"/>
</dbReference>
<dbReference type="PROSITE" id="PS50198">
    <property type="entry name" value="PPIC_PPIASE_2"/>
    <property type="match status" value="1"/>
</dbReference>
<dbReference type="GO" id="GO:0003755">
    <property type="term" value="F:peptidyl-prolyl cis-trans isomerase activity"/>
    <property type="evidence" value="ECO:0007669"/>
    <property type="project" value="UniProtKB-KW"/>
</dbReference>
<organism evidence="11 12">
    <name type="scientific">Rhodovulum marinum</name>
    <dbReference type="NCBI Taxonomy" id="320662"/>
    <lineage>
        <taxon>Bacteria</taxon>
        <taxon>Pseudomonadati</taxon>
        <taxon>Pseudomonadota</taxon>
        <taxon>Alphaproteobacteria</taxon>
        <taxon>Rhodobacterales</taxon>
        <taxon>Paracoccaceae</taxon>
        <taxon>Rhodovulum</taxon>
    </lineage>
</organism>
<evidence type="ECO:0000256" key="5">
    <source>
        <dbReference type="ARBA" id="ARBA00023110"/>
    </source>
</evidence>
<protein>
    <recommendedName>
        <fullName evidence="4">Parvulin-like PPIase</fullName>
        <ecNumber evidence="3">5.2.1.8</ecNumber>
    </recommendedName>
    <alternativeName>
        <fullName evidence="6">Peptidyl-prolyl cis-trans isomerase plp</fullName>
    </alternativeName>
    <alternativeName>
        <fullName evidence="7">Rotamase plp</fullName>
    </alternativeName>
</protein>
<dbReference type="Pfam" id="PF00639">
    <property type="entry name" value="Rotamase"/>
    <property type="match status" value="1"/>
</dbReference>
<dbReference type="InterPro" id="IPR027304">
    <property type="entry name" value="Trigger_fact/SurA_dom_sf"/>
</dbReference>
<evidence type="ECO:0000256" key="3">
    <source>
        <dbReference type="ARBA" id="ARBA00013194"/>
    </source>
</evidence>
<feature type="domain" description="PpiC" evidence="10">
    <location>
        <begin position="135"/>
        <end position="224"/>
    </location>
</feature>
<sequence length="282" mass="30411">MTSFAPKAILALALAATLAAPISAEEVGPDTVVARVGETEITLGHMIVMRAQLPPEYQQLDDEVLYRAVLDQLIRQSAVAESLGDRLSLGARLALENERRSYVAGEALARIAEEAVTDEAVQSAYEAAYANAEPTTEYHAAHILVESEEEAQTILAELEDGADFAELAKERSIGPSGPNGGDLGWFSTGMMVKPFEDVVVGMEPGEISGPVETGFGWHVIKLHEARLKGAPPLGDVRDDLVQQIQRDAMEQALTKYTEEAEVTETEVEIDPAILKNIDMLGD</sequence>
<comment type="similarity">
    <text evidence="2">Belongs to the PpiC/parvulin rotamase family.</text>
</comment>
<dbReference type="RefSeq" id="WP_132463205.1">
    <property type="nucleotide sequence ID" value="NZ_SLXP01000008.1"/>
</dbReference>
<dbReference type="PANTHER" id="PTHR47245:SF2">
    <property type="entry name" value="PEPTIDYL-PROLYL CIS-TRANS ISOMERASE HP_0175-RELATED"/>
    <property type="match status" value="1"/>
</dbReference>
<feature type="signal peptide" evidence="9">
    <location>
        <begin position="1"/>
        <end position="24"/>
    </location>
</feature>
<name>A0A4R2PW90_9RHOB</name>
<dbReference type="EMBL" id="SLXP01000008">
    <property type="protein sequence ID" value="TCP40239.1"/>
    <property type="molecule type" value="Genomic_DNA"/>
</dbReference>
<evidence type="ECO:0000256" key="6">
    <source>
        <dbReference type="ARBA" id="ARBA00030642"/>
    </source>
</evidence>
<evidence type="ECO:0000313" key="11">
    <source>
        <dbReference type="EMBL" id="TCP40239.1"/>
    </source>
</evidence>
<proteinExistence type="inferred from homology"/>
<keyword evidence="8 11" id="KW-0413">Isomerase</keyword>
<dbReference type="OrthoDB" id="14196at2"/>